<dbReference type="EC" id="2.1.1.320" evidence="7"/>
<comment type="catalytic activity">
    <reaction evidence="6 7">
        <text>L-arginyl-[protein] + 2 S-adenosyl-L-methionine = N(omega),N(omega)'-dimethyl-L-arginyl-[protein] + 2 S-adenosyl-L-homocysteine + 2 H(+)</text>
        <dbReference type="Rhea" id="RHEA:48108"/>
        <dbReference type="Rhea" id="RHEA-COMP:10532"/>
        <dbReference type="Rhea" id="RHEA-COMP:11992"/>
        <dbReference type="ChEBI" id="CHEBI:15378"/>
        <dbReference type="ChEBI" id="CHEBI:29965"/>
        <dbReference type="ChEBI" id="CHEBI:57856"/>
        <dbReference type="ChEBI" id="CHEBI:59789"/>
        <dbReference type="ChEBI" id="CHEBI:88221"/>
        <dbReference type="EC" id="2.1.1.320"/>
    </reaction>
</comment>
<protein>
    <recommendedName>
        <fullName evidence="7">Protein arginine methyltransferase NDUFAF7</fullName>
        <ecNumber evidence="7">2.1.1.320</ecNumber>
    </recommendedName>
</protein>
<evidence type="ECO:0000256" key="4">
    <source>
        <dbReference type="ARBA" id="ARBA00022679"/>
    </source>
</evidence>
<dbReference type="EMBL" id="HG937693">
    <property type="protein sequence ID" value="CDP35023.1"/>
    <property type="molecule type" value="Genomic_DNA"/>
</dbReference>
<evidence type="ECO:0000256" key="7">
    <source>
        <dbReference type="RuleBase" id="RU364114"/>
    </source>
</evidence>
<organism evidence="9">
    <name type="scientific">Blastobotrys adeninivorans</name>
    <name type="common">Yeast</name>
    <name type="synonym">Arxula adeninivorans</name>
    <dbReference type="NCBI Taxonomy" id="409370"/>
    <lineage>
        <taxon>Eukaryota</taxon>
        <taxon>Fungi</taxon>
        <taxon>Dikarya</taxon>
        <taxon>Ascomycota</taxon>
        <taxon>Saccharomycotina</taxon>
        <taxon>Dipodascomycetes</taxon>
        <taxon>Dipodascales</taxon>
        <taxon>Trichomonascaceae</taxon>
        <taxon>Blastobotrys</taxon>
    </lineage>
</organism>
<dbReference type="Pfam" id="PF02636">
    <property type="entry name" value="Methyltransf_28"/>
    <property type="match status" value="1"/>
</dbReference>
<evidence type="ECO:0000313" key="9">
    <source>
        <dbReference type="EMBL" id="CDP35023.1"/>
    </source>
</evidence>
<evidence type="ECO:0000256" key="5">
    <source>
        <dbReference type="ARBA" id="ARBA00023128"/>
    </source>
</evidence>
<proteinExistence type="inferred from homology"/>
<sequence length="515" mass="59436">MVLGPTAAPTFHPHRLLETAMLSASRALRATRWNHFRSQSTWSKLKSATRRPAKNHDPRPQLNSGQHDYTVRPDTYSHNADINQELFQSFPLSNSAQLAKNTTRPTRTRMLAKDFMDDSLYNPNYGYFSKEVEIFTPSKPFSYQQIANEEDFLKRWTAEYRQHTSAKPQGPLDRHAPRTSRQVWHTPTELFKPFYGEALARYLLVNYKLTLYPYADLVIYEMGGGNGTLMANILDYIRETQPDVYSRTRYNIVEITGNLAAKQQAQAKGHGSKVNVINKSIFDWDQNVADPCFFIGLEVFDNFAHDVIRYDNRTLQPHQAYVVVDANGDFQELYSSELDPWAAEFLKLRDSTPDYAPAWELGYHPLAQPAKLRRLKNLAWPFRGDFSDPEYIPTRYLEFLHVLKRYFPEHRILTSDFTHLDQTIPGYNSPVVQTVLNNEMITVSTYMVLQGFFDILFPTDFQLAAQLYAKVTGKTVKVSSHQEFMETWAELEETSTKAGENPLVSFYQNAAFMHS</sequence>
<comment type="function">
    <text evidence="7">Arginine methyltransferase involved in the assembly or stability of mitochondrial NADH:ubiquinone oxidoreductase complex (complex I).</text>
</comment>
<keyword evidence="4 7" id="KW-0808">Transferase</keyword>
<reference evidence="9" key="1">
    <citation type="submission" date="2014-02" db="EMBL/GenBank/DDBJ databases">
        <authorList>
            <person name="Genoscope - CEA"/>
        </authorList>
    </citation>
    <scope>NUCLEOTIDE SEQUENCE</scope>
    <source>
        <strain evidence="9">LS3</strain>
    </source>
</reference>
<evidence type="ECO:0000256" key="6">
    <source>
        <dbReference type="ARBA" id="ARBA00048612"/>
    </source>
</evidence>
<evidence type="ECO:0000256" key="8">
    <source>
        <dbReference type="SAM" id="MobiDB-lite"/>
    </source>
</evidence>
<comment type="similarity">
    <text evidence="2 7">Belongs to the NDUFAF7 family.</text>
</comment>
<dbReference type="SUPFAM" id="SSF53335">
    <property type="entry name" value="S-adenosyl-L-methionine-dependent methyltransferases"/>
    <property type="match status" value="1"/>
</dbReference>
<accession>A0A060T233</accession>
<dbReference type="InterPro" id="IPR029063">
    <property type="entry name" value="SAM-dependent_MTases_sf"/>
</dbReference>
<dbReference type="InterPro" id="IPR003788">
    <property type="entry name" value="NDUFAF7"/>
</dbReference>
<name>A0A060T233_BLAAD</name>
<dbReference type="Gene3D" id="3.40.50.12710">
    <property type="match status" value="1"/>
</dbReference>
<dbReference type="InterPro" id="IPR038375">
    <property type="entry name" value="NDUFAF7_sf"/>
</dbReference>
<comment type="subcellular location">
    <subcellularLocation>
        <location evidence="1 7">Mitochondrion</location>
    </subcellularLocation>
</comment>
<evidence type="ECO:0000256" key="3">
    <source>
        <dbReference type="ARBA" id="ARBA00022603"/>
    </source>
</evidence>
<reference evidence="9" key="2">
    <citation type="submission" date="2014-06" db="EMBL/GenBank/DDBJ databases">
        <title>The complete genome of Blastobotrys (Arxula) adeninivorans LS3 - a yeast of biotechnological interest.</title>
        <authorList>
            <person name="Kunze G."/>
            <person name="Gaillardin C."/>
            <person name="Czernicka M."/>
            <person name="Durrens P."/>
            <person name="Martin T."/>
            <person name="Boer E."/>
            <person name="Gabaldon T."/>
            <person name="Cruz J."/>
            <person name="Talla E."/>
            <person name="Marck C."/>
            <person name="Goffeau A."/>
            <person name="Barbe V."/>
            <person name="Baret P."/>
            <person name="Baronian K."/>
            <person name="Beier S."/>
            <person name="Bleykasten C."/>
            <person name="Bode R."/>
            <person name="Casaregola S."/>
            <person name="Despons L."/>
            <person name="Fairhead C."/>
            <person name="Giersberg M."/>
            <person name="Gierski P."/>
            <person name="Hahnel U."/>
            <person name="Hartmann A."/>
            <person name="Jankowska D."/>
            <person name="Jubin C."/>
            <person name="Jung P."/>
            <person name="Lafontaine I."/>
            <person name="Leh-Louis V."/>
            <person name="Lemaire M."/>
            <person name="Marcet-Houben M."/>
            <person name="Mascher M."/>
            <person name="Morel G."/>
            <person name="Richard G.-F."/>
            <person name="Riechen J."/>
            <person name="Sacerdot C."/>
            <person name="Sarkar A."/>
            <person name="Savel G."/>
            <person name="Schacherer J."/>
            <person name="Sherman D."/>
            <person name="Straub M.-L."/>
            <person name="Stein N."/>
            <person name="Thierry A."/>
            <person name="Trautwein-Schult A."/>
            <person name="Westhof E."/>
            <person name="Worch S."/>
            <person name="Dujon B."/>
            <person name="Souciet J.-L."/>
            <person name="Wincker P."/>
            <person name="Scholz U."/>
            <person name="Neuveglise N."/>
        </authorList>
    </citation>
    <scope>NUCLEOTIDE SEQUENCE</scope>
    <source>
        <strain evidence="9">LS3</strain>
    </source>
</reference>
<evidence type="ECO:0000256" key="2">
    <source>
        <dbReference type="ARBA" id="ARBA00005891"/>
    </source>
</evidence>
<dbReference type="GO" id="GO:0032259">
    <property type="term" value="P:methylation"/>
    <property type="evidence" value="ECO:0007669"/>
    <property type="project" value="UniProtKB-KW"/>
</dbReference>
<dbReference type="GO" id="GO:0005739">
    <property type="term" value="C:mitochondrion"/>
    <property type="evidence" value="ECO:0007669"/>
    <property type="project" value="UniProtKB-SubCell"/>
</dbReference>
<dbReference type="PANTHER" id="PTHR12049">
    <property type="entry name" value="PROTEIN ARGININE METHYLTRANSFERASE NDUFAF7, MITOCHONDRIAL"/>
    <property type="match status" value="1"/>
</dbReference>
<gene>
    <name evidence="9" type="ORF">GNLVRS02_ARAD1C25872g</name>
</gene>
<feature type="region of interest" description="Disordered" evidence="8">
    <location>
        <begin position="43"/>
        <end position="69"/>
    </location>
</feature>
<dbReference type="PhylomeDB" id="A0A060T233"/>
<evidence type="ECO:0000256" key="1">
    <source>
        <dbReference type="ARBA" id="ARBA00004173"/>
    </source>
</evidence>
<dbReference type="AlphaFoldDB" id="A0A060T233"/>
<keyword evidence="3 7" id="KW-0489">Methyltransferase</keyword>
<keyword evidence="5 7" id="KW-0496">Mitochondrion</keyword>
<dbReference type="GO" id="GO:0035243">
    <property type="term" value="F:protein-arginine omega-N symmetric methyltransferase activity"/>
    <property type="evidence" value="ECO:0007669"/>
    <property type="project" value="UniProtKB-EC"/>
</dbReference>
<dbReference type="PANTHER" id="PTHR12049:SF5">
    <property type="entry name" value="PROTEIN ARGININE METHYLTRANSFERASE NDUFAF7 HOMOLOG, MITOCHONDRIAL"/>
    <property type="match status" value="1"/>
</dbReference>